<accession>A0A1B7N015</accession>
<reference evidence="1 2" key="1">
    <citation type="submission" date="2016-06" db="EMBL/GenBank/DDBJ databases">
        <title>Comparative genomics of the ectomycorrhizal sister species Rhizopogon vinicolor and Rhizopogon vesiculosus (Basidiomycota: Boletales) reveals a divergence of the mating type B locus.</title>
        <authorList>
            <consortium name="DOE Joint Genome Institute"/>
            <person name="Mujic A.B."/>
            <person name="Kuo A."/>
            <person name="Tritt A."/>
            <person name="Lipzen A."/>
            <person name="Chen C."/>
            <person name="Johnson J."/>
            <person name="Sharma A."/>
            <person name="Barry K."/>
            <person name="Grigoriev I.V."/>
            <person name="Spatafora J.W."/>
        </authorList>
    </citation>
    <scope>NUCLEOTIDE SEQUENCE [LARGE SCALE GENOMIC DNA]</scope>
    <source>
        <strain evidence="1 2">AM-OR11-026</strain>
    </source>
</reference>
<dbReference type="Proteomes" id="UP000092154">
    <property type="component" value="Unassembled WGS sequence"/>
</dbReference>
<gene>
    <name evidence="1" type="ORF">K503DRAFT_183883</name>
</gene>
<organism evidence="1 2">
    <name type="scientific">Rhizopogon vinicolor AM-OR11-026</name>
    <dbReference type="NCBI Taxonomy" id="1314800"/>
    <lineage>
        <taxon>Eukaryota</taxon>
        <taxon>Fungi</taxon>
        <taxon>Dikarya</taxon>
        <taxon>Basidiomycota</taxon>
        <taxon>Agaricomycotina</taxon>
        <taxon>Agaricomycetes</taxon>
        <taxon>Agaricomycetidae</taxon>
        <taxon>Boletales</taxon>
        <taxon>Suillineae</taxon>
        <taxon>Rhizopogonaceae</taxon>
        <taxon>Rhizopogon</taxon>
    </lineage>
</organism>
<proteinExistence type="predicted"/>
<dbReference type="EMBL" id="KV448311">
    <property type="protein sequence ID" value="OAX38151.1"/>
    <property type="molecule type" value="Genomic_DNA"/>
</dbReference>
<dbReference type="OrthoDB" id="10482696at2759"/>
<dbReference type="AlphaFoldDB" id="A0A1B7N015"/>
<sequence length="143" mass="15916">MTADENKDRGQVGKKSVVFYDLDSASVVQHSLLLHVQVSPHELRRCSRRSPGLQLHCTCVCQYLHSGATLCCQARISKIFAAGSSHCTFSLVPSDRLPKKKFTLTSVHPHTVHLAGHTIKPHDHLDHKLWVIPILHTAGYRAP</sequence>
<keyword evidence="2" id="KW-1185">Reference proteome</keyword>
<evidence type="ECO:0000313" key="2">
    <source>
        <dbReference type="Proteomes" id="UP000092154"/>
    </source>
</evidence>
<evidence type="ECO:0000313" key="1">
    <source>
        <dbReference type="EMBL" id="OAX38151.1"/>
    </source>
</evidence>
<dbReference type="InParanoid" id="A0A1B7N015"/>
<name>A0A1B7N015_9AGAM</name>
<protein>
    <submittedName>
        <fullName evidence="1">Uncharacterized protein</fullName>
    </submittedName>
</protein>